<sequence>QIHNFRNDVWKHVFICSFHSSAWKAIKLHIRHLEVILYTTEFFVIF</sequence>
<accession>A0A164FDM8</accession>
<protein>
    <submittedName>
        <fullName evidence="1">Uncharacterized protein</fullName>
    </submittedName>
</protein>
<name>A0A164FDM8_9CRUS</name>
<keyword evidence="2" id="KW-1185">Reference proteome</keyword>
<dbReference type="AlphaFoldDB" id="A0A164FDM8"/>
<dbReference type="EMBL" id="LRGB01020469">
    <property type="protein sequence ID" value="KZR97691.1"/>
    <property type="molecule type" value="Genomic_DNA"/>
</dbReference>
<feature type="non-terminal residue" evidence="1">
    <location>
        <position position="1"/>
    </location>
</feature>
<gene>
    <name evidence="1" type="ORF">APZ42_007290</name>
</gene>
<evidence type="ECO:0000313" key="2">
    <source>
        <dbReference type="Proteomes" id="UP000076858"/>
    </source>
</evidence>
<evidence type="ECO:0000313" key="1">
    <source>
        <dbReference type="EMBL" id="KZR97691.1"/>
    </source>
</evidence>
<comment type="caution">
    <text evidence="1">The sequence shown here is derived from an EMBL/GenBank/DDBJ whole genome shotgun (WGS) entry which is preliminary data.</text>
</comment>
<dbReference type="Proteomes" id="UP000076858">
    <property type="component" value="Unassembled WGS sequence"/>
</dbReference>
<proteinExistence type="predicted"/>
<reference evidence="1 2" key="1">
    <citation type="submission" date="2016-03" db="EMBL/GenBank/DDBJ databases">
        <title>EvidentialGene: Evidence-directed Construction of Genes on Genomes.</title>
        <authorList>
            <person name="Gilbert D.G."/>
            <person name="Choi J.-H."/>
            <person name="Mockaitis K."/>
            <person name="Colbourne J."/>
            <person name="Pfrender M."/>
        </authorList>
    </citation>
    <scope>NUCLEOTIDE SEQUENCE [LARGE SCALE GENOMIC DNA]</scope>
    <source>
        <strain evidence="1 2">Xinb3</strain>
        <tissue evidence="1">Complete organism</tissue>
    </source>
</reference>
<organism evidence="1 2">
    <name type="scientific">Daphnia magna</name>
    <dbReference type="NCBI Taxonomy" id="35525"/>
    <lineage>
        <taxon>Eukaryota</taxon>
        <taxon>Metazoa</taxon>
        <taxon>Ecdysozoa</taxon>
        <taxon>Arthropoda</taxon>
        <taxon>Crustacea</taxon>
        <taxon>Branchiopoda</taxon>
        <taxon>Diplostraca</taxon>
        <taxon>Cladocera</taxon>
        <taxon>Anomopoda</taxon>
        <taxon>Daphniidae</taxon>
        <taxon>Daphnia</taxon>
    </lineage>
</organism>